<dbReference type="InterPro" id="IPR003593">
    <property type="entry name" value="AAA+_ATPase"/>
</dbReference>
<keyword evidence="2 7" id="KW-0812">Transmembrane</keyword>
<dbReference type="PROSITE" id="PS50929">
    <property type="entry name" value="ABC_TM1F"/>
    <property type="match status" value="1"/>
</dbReference>
<dbReference type="SUPFAM" id="SSF52540">
    <property type="entry name" value="P-loop containing nucleoside triphosphate hydrolases"/>
    <property type="match status" value="1"/>
</dbReference>
<dbReference type="Proteomes" id="UP000249739">
    <property type="component" value="Unassembled WGS sequence"/>
</dbReference>
<dbReference type="AlphaFoldDB" id="A0A2W5FE82"/>
<evidence type="ECO:0000259" key="9">
    <source>
        <dbReference type="PROSITE" id="PS50929"/>
    </source>
</evidence>
<dbReference type="Gene3D" id="3.40.50.300">
    <property type="entry name" value="P-loop containing nucleotide triphosphate hydrolases"/>
    <property type="match status" value="1"/>
</dbReference>
<dbReference type="InterPro" id="IPR027417">
    <property type="entry name" value="P-loop_NTPase"/>
</dbReference>
<dbReference type="GO" id="GO:0005524">
    <property type="term" value="F:ATP binding"/>
    <property type="evidence" value="ECO:0007669"/>
    <property type="project" value="UniProtKB-KW"/>
</dbReference>
<dbReference type="PANTHER" id="PTHR24221">
    <property type="entry name" value="ATP-BINDING CASSETTE SUB-FAMILY B"/>
    <property type="match status" value="1"/>
</dbReference>
<dbReference type="SUPFAM" id="SSF90123">
    <property type="entry name" value="ABC transporter transmembrane region"/>
    <property type="match status" value="1"/>
</dbReference>
<evidence type="ECO:0000256" key="6">
    <source>
        <dbReference type="ARBA" id="ARBA00023136"/>
    </source>
</evidence>
<keyword evidence="4" id="KW-0067">ATP-binding</keyword>
<feature type="transmembrane region" description="Helical" evidence="7">
    <location>
        <begin position="154"/>
        <end position="174"/>
    </location>
</feature>
<dbReference type="InterPro" id="IPR003439">
    <property type="entry name" value="ABC_transporter-like_ATP-bd"/>
</dbReference>
<dbReference type="Gene3D" id="1.20.1560.10">
    <property type="entry name" value="ABC transporter type 1, transmembrane domain"/>
    <property type="match status" value="1"/>
</dbReference>
<dbReference type="PROSITE" id="PS00211">
    <property type="entry name" value="ABC_TRANSPORTER_1"/>
    <property type="match status" value="1"/>
</dbReference>
<feature type="transmembrane region" description="Helical" evidence="7">
    <location>
        <begin position="242"/>
        <end position="261"/>
    </location>
</feature>
<dbReference type="CDD" id="cd03228">
    <property type="entry name" value="ABCC_MRP_Like"/>
    <property type="match status" value="1"/>
</dbReference>
<evidence type="ECO:0008006" key="12">
    <source>
        <dbReference type="Google" id="ProtNLM"/>
    </source>
</evidence>
<evidence type="ECO:0000256" key="3">
    <source>
        <dbReference type="ARBA" id="ARBA00022741"/>
    </source>
</evidence>
<comment type="subcellular location">
    <subcellularLocation>
        <location evidence="1">Cell membrane</location>
        <topology evidence="1">Multi-pass membrane protein</topology>
    </subcellularLocation>
</comment>
<dbReference type="SMART" id="SM00382">
    <property type="entry name" value="AAA"/>
    <property type="match status" value="1"/>
</dbReference>
<proteinExistence type="predicted"/>
<keyword evidence="3" id="KW-0547">Nucleotide-binding</keyword>
<feature type="transmembrane region" description="Helical" evidence="7">
    <location>
        <begin position="51"/>
        <end position="69"/>
    </location>
</feature>
<name>A0A2W5FE82_9BACT</name>
<feature type="domain" description="ABC transmembrane type-1" evidence="9">
    <location>
        <begin position="1"/>
        <end position="291"/>
    </location>
</feature>
<dbReference type="Pfam" id="PF00005">
    <property type="entry name" value="ABC_tran"/>
    <property type="match status" value="1"/>
</dbReference>
<dbReference type="InterPro" id="IPR011527">
    <property type="entry name" value="ABC1_TM_dom"/>
</dbReference>
<protein>
    <recommendedName>
        <fullName evidence="12">ABC transporter ATP-binding protein</fullName>
    </recommendedName>
</protein>
<evidence type="ECO:0000313" key="11">
    <source>
        <dbReference type="Proteomes" id="UP000249739"/>
    </source>
</evidence>
<dbReference type="InterPro" id="IPR039421">
    <property type="entry name" value="Type_1_exporter"/>
</dbReference>
<evidence type="ECO:0000256" key="5">
    <source>
        <dbReference type="ARBA" id="ARBA00022989"/>
    </source>
</evidence>
<evidence type="ECO:0000313" key="10">
    <source>
        <dbReference type="EMBL" id="PZP53698.1"/>
    </source>
</evidence>
<dbReference type="InterPro" id="IPR036640">
    <property type="entry name" value="ABC1_TM_sf"/>
</dbReference>
<keyword evidence="5 7" id="KW-1133">Transmembrane helix</keyword>
<dbReference type="PROSITE" id="PS50893">
    <property type="entry name" value="ABC_TRANSPORTER_2"/>
    <property type="match status" value="1"/>
</dbReference>
<organism evidence="10 11">
    <name type="scientific">Micavibrio aeruginosavorus</name>
    <dbReference type="NCBI Taxonomy" id="349221"/>
    <lineage>
        <taxon>Bacteria</taxon>
        <taxon>Pseudomonadati</taxon>
        <taxon>Bdellovibrionota</taxon>
        <taxon>Bdellovibrionia</taxon>
        <taxon>Bdellovibrionales</taxon>
        <taxon>Pseudobdellovibrionaceae</taxon>
        <taxon>Micavibrio</taxon>
    </lineage>
</organism>
<feature type="domain" description="ABC transporter" evidence="8">
    <location>
        <begin position="335"/>
        <end position="572"/>
    </location>
</feature>
<dbReference type="EMBL" id="QFOT01000169">
    <property type="protein sequence ID" value="PZP53698.1"/>
    <property type="molecule type" value="Genomic_DNA"/>
</dbReference>
<gene>
    <name evidence="10" type="ORF">DI586_10735</name>
</gene>
<sequence>MLFLLLSVTEVLGIASILPFISVLANPSSVQSNEWLRKGYDFLGFTNTNHFLFLIGIGVFFILIIGNLIKAITRWSTLRATQEWGENLGKRLFNIYLQQPYNFYLYRNSSDLSKNILAEVHGITSSVIMISLDLITKLIVSLVILLFLAIMDPLLALITGSILGGTYSIVFVFFKKSLKQQAHMRSQSFADKYKIVNEAIQGIKNIKLVGYEKLYGEYFSKPAKDYASSTAKSNLIGEIPRYAMEVIGFGGILLMLLYMLLNSEKGLTQALPVIAVYVFAGYRLMPNLQSIYYGVTKLRFNKPILDTIHQEMKYAQSMQPSIDSTVIAIPFSKAIRAENISFKYDQSREIIKNANFEIQAHSMVGIIGKTGAGKTTLVDLILGLLSSTSGKILVDDIELIPSNIHAWQKNLSYVSQHIYLCDDSISANIAFGVPREEVDMDKLKHAAAQASLSQFIEDELEQGYNTIVGENGIRLSGGQRQRIGLARALYLNRPVLVLDEATSALDPHTEDDVMTSIHKLNEKKTILIISHKMDLLSKCDSILLVQDGIITVQNKATLYSNLKSIQPEGIPHV</sequence>
<feature type="transmembrane region" description="Helical" evidence="7">
    <location>
        <begin position="127"/>
        <end position="148"/>
    </location>
</feature>
<evidence type="ECO:0000256" key="2">
    <source>
        <dbReference type="ARBA" id="ARBA00022692"/>
    </source>
</evidence>
<reference evidence="10 11" key="1">
    <citation type="submission" date="2017-08" db="EMBL/GenBank/DDBJ databases">
        <title>Infants hospitalized years apart are colonized by the same room-sourced microbial strains.</title>
        <authorList>
            <person name="Brooks B."/>
            <person name="Olm M.R."/>
            <person name="Firek B.A."/>
            <person name="Baker R."/>
            <person name="Thomas B.C."/>
            <person name="Morowitz M.J."/>
            <person name="Banfield J.F."/>
        </authorList>
    </citation>
    <scope>NUCLEOTIDE SEQUENCE [LARGE SCALE GENOMIC DNA]</scope>
    <source>
        <strain evidence="10">S2_006_000_R2_64</strain>
    </source>
</reference>
<dbReference type="GO" id="GO:0005886">
    <property type="term" value="C:plasma membrane"/>
    <property type="evidence" value="ECO:0007669"/>
    <property type="project" value="UniProtKB-SubCell"/>
</dbReference>
<dbReference type="InterPro" id="IPR017871">
    <property type="entry name" value="ABC_transporter-like_CS"/>
</dbReference>
<dbReference type="GO" id="GO:0034040">
    <property type="term" value="F:ATPase-coupled lipid transmembrane transporter activity"/>
    <property type="evidence" value="ECO:0007669"/>
    <property type="project" value="TreeGrafter"/>
</dbReference>
<dbReference type="GO" id="GO:0140359">
    <property type="term" value="F:ABC-type transporter activity"/>
    <property type="evidence" value="ECO:0007669"/>
    <property type="project" value="InterPro"/>
</dbReference>
<dbReference type="PANTHER" id="PTHR24221:SF632">
    <property type="entry name" value="ATP-DEPENDENT LIPID A-CORE FLIPPASE"/>
    <property type="match status" value="1"/>
</dbReference>
<evidence type="ECO:0000259" key="8">
    <source>
        <dbReference type="PROSITE" id="PS50893"/>
    </source>
</evidence>
<comment type="caution">
    <text evidence="10">The sequence shown here is derived from an EMBL/GenBank/DDBJ whole genome shotgun (WGS) entry which is preliminary data.</text>
</comment>
<evidence type="ECO:0000256" key="7">
    <source>
        <dbReference type="SAM" id="Phobius"/>
    </source>
</evidence>
<evidence type="ECO:0000256" key="1">
    <source>
        <dbReference type="ARBA" id="ARBA00004651"/>
    </source>
</evidence>
<accession>A0A2W5FE82</accession>
<dbReference type="GO" id="GO:0016887">
    <property type="term" value="F:ATP hydrolysis activity"/>
    <property type="evidence" value="ECO:0007669"/>
    <property type="project" value="InterPro"/>
</dbReference>
<keyword evidence="6 7" id="KW-0472">Membrane</keyword>
<dbReference type="Pfam" id="PF00664">
    <property type="entry name" value="ABC_membrane"/>
    <property type="match status" value="1"/>
</dbReference>
<evidence type="ECO:0000256" key="4">
    <source>
        <dbReference type="ARBA" id="ARBA00022840"/>
    </source>
</evidence>